<reference evidence="2 3" key="1">
    <citation type="journal article" date="2019" name="Int. J. Syst. Evol. Microbiol.">
        <title>The Global Catalogue of Microorganisms (GCM) 10K type strain sequencing project: providing services to taxonomists for standard genome sequencing and annotation.</title>
        <authorList>
            <consortium name="The Broad Institute Genomics Platform"/>
            <consortium name="The Broad Institute Genome Sequencing Center for Infectious Disease"/>
            <person name="Wu L."/>
            <person name="Ma J."/>
        </authorList>
    </citation>
    <scope>NUCLEOTIDE SEQUENCE [LARGE SCALE GENOMIC DNA]</scope>
    <source>
        <strain evidence="2 3">JCM 6921</strain>
    </source>
</reference>
<keyword evidence="1" id="KW-0472">Membrane</keyword>
<dbReference type="Proteomes" id="UP001500058">
    <property type="component" value="Unassembled WGS sequence"/>
</dbReference>
<feature type="transmembrane region" description="Helical" evidence="1">
    <location>
        <begin position="27"/>
        <end position="45"/>
    </location>
</feature>
<sequence>MVVQAEPGMGDDGCVASKRGTQTARDMVLSMLVILLGAGLVYLFIPHDDSLDPVRPITYDTELATARRAAPYPLAAPVGLPETWRATSVRYDGQSDHGAVWHLGFMDPDNEYAAVEQGDGKPDAFIAEVTHGAEPTGENRTVDGEEWERYEGPKYDALVHREDGVTTVVTGTAPFDSLARLAAALEAGEN</sequence>
<organism evidence="2 3">
    <name type="scientific">Streptomyces glaucosporus</name>
    <dbReference type="NCBI Taxonomy" id="284044"/>
    <lineage>
        <taxon>Bacteria</taxon>
        <taxon>Bacillati</taxon>
        <taxon>Actinomycetota</taxon>
        <taxon>Actinomycetes</taxon>
        <taxon>Kitasatosporales</taxon>
        <taxon>Streptomycetaceae</taxon>
        <taxon>Streptomyces</taxon>
    </lineage>
</organism>
<protein>
    <submittedName>
        <fullName evidence="2">DUF4245 domain-containing protein</fullName>
    </submittedName>
</protein>
<evidence type="ECO:0000313" key="3">
    <source>
        <dbReference type="Proteomes" id="UP001500058"/>
    </source>
</evidence>
<accession>A0ABN3I699</accession>
<dbReference type="InterPro" id="IPR025339">
    <property type="entry name" value="DUF4245"/>
</dbReference>
<keyword evidence="1" id="KW-1133">Transmembrane helix</keyword>
<proteinExistence type="predicted"/>
<keyword evidence="3" id="KW-1185">Reference proteome</keyword>
<evidence type="ECO:0000256" key="1">
    <source>
        <dbReference type="SAM" id="Phobius"/>
    </source>
</evidence>
<comment type="caution">
    <text evidence="2">The sequence shown here is derived from an EMBL/GenBank/DDBJ whole genome shotgun (WGS) entry which is preliminary data.</text>
</comment>
<gene>
    <name evidence="2" type="ORF">GCM10010420_20440</name>
</gene>
<dbReference type="EMBL" id="BAAATJ010000007">
    <property type="protein sequence ID" value="GAA2395034.1"/>
    <property type="molecule type" value="Genomic_DNA"/>
</dbReference>
<keyword evidence="1" id="KW-0812">Transmembrane</keyword>
<evidence type="ECO:0000313" key="2">
    <source>
        <dbReference type="EMBL" id="GAA2395034.1"/>
    </source>
</evidence>
<name>A0ABN3I699_9ACTN</name>
<dbReference type="Pfam" id="PF14030">
    <property type="entry name" value="DUF4245"/>
    <property type="match status" value="1"/>
</dbReference>